<name>F9GG46_FUSOF</name>
<keyword evidence="1" id="KW-0812">Transmembrane</keyword>
<evidence type="ECO:0000313" key="2">
    <source>
        <dbReference type="EMBL" id="EGU71861.1"/>
    </source>
</evidence>
<feature type="transmembrane region" description="Helical" evidence="1">
    <location>
        <begin position="479"/>
        <end position="500"/>
    </location>
</feature>
<organism evidence="2">
    <name type="scientific">Fusarium oxysporum (strain Fo5176)</name>
    <name type="common">Fusarium vascular wilt</name>
    <dbReference type="NCBI Taxonomy" id="660025"/>
    <lineage>
        <taxon>Eukaryota</taxon>
        <taxon>Fungi</taxon>
        <taxon>Dikarya</taxon>
        <taxon>Ascomycota</taxon>
        <taxon>Pezizomycotina</taxon>
        <taxon>Sordariomycetes</taxon>
        <taxon>Hypocreomycetidae</taxon>
        <taxon>Hypocreales</taxon>
        <taxon>Nectriaceae</taxon>
        <taxon>Fusarium</taxon>
        <taxon>Fusarium oxysporum species complex</taxon>
    </lineage>
</organism>
<dbReference type="OrthoDB" id="5322539at2759"/>
<feature type="transmembrane region" description="Helical" evidence="1">
    <location>
        <begin position="36"/>
        <end position="56"/>
    </location>
</feature>
<accession>F9GG46</accession>
<sequence>MADYAQIRNGGPDSGPHQVTAPYINKKNSSATRSICIFYSVAMCFIGIHAGFFAVLNNKPVDETIGQGLSTALANILAIFVEVSLLGGLGLAYNRILGNFLGQKPVDGRETKLDTLASSPWNLFRRSIFLRLFRIKRLWLVGFLCAGIPFAAVFPPGALIVKFENSVNTTMSGVATMNISDYGNGTLQDFVKKSLFEMNGDLSYMNQLRPSLNALAAQVLSSGGPVKLDSPCGASCVYDISIEGPRFNCKERGRRNAFMDDCSIIYRADDEIGRSSDELYSRTNNSFKMSWYTSLRPGICKPEGLKTLDCSMTLATYNLHIKNSLDSSQSINVDIENEREIWSDKAWIQTQFYYYFFYGGSINEPRIANDTIKTNFTNAQAFAISRAAVHALQGEVKMSADGPGVIFFQGNASQVLGSPYIGLADRYNARFNISTANIEKYLQDVVVSTISLKMSTHNGDIGALVGAEVYQFSEKAQFFAGYGACLLVAGGIFVFSYFLLLEAISVQWKFYYAAEK</sequence>
<reference evidence="2" key="1">
    <citation type="journal article" date="2012" name="Mol. Plant Microbe Interact.">
        <title>A highly conserved effector in Fusarium oxysporum is required for full virulence on Arabidopsis.</title>
        <authorList>
            <person name="Thatcher L.F."/>
            <person name="Gardiner D.M."/>
            <person name="Kazan K."/>
            <person name="Manners J."/>
        </authorList>
    </citation>
    <scope>NUCLEOTIDE SEQUENCE [LARGE SCALE GENOMIC DNA]</scope>
    <source>
        <strain evidence="2">Fo5176</strain>
    </source>
</reference>
<dbReference type="STRING" id="660025.F9GG46"/>
<keyword evidence="1" id="KW-0472">Membrane</keyword>
<gene>
    <name evidence="2" type="ORF">FOXB_17630</name>
</gene>
<feature type="transmembrane region" description="Helical" evidence="1">
    <location>
        <begin position="76"/>
        <end position="94"/>
    </location>
</feature>
<comment type="caution">
    <text evidence="2">The sequence shown here is derived from an EMBL/GenBank/DDBJ whole genome shotgun (WGS) entry which is preliminary data.</text>
</comment>
<dbReference type="AlphaFoldDB" id="F9GG46"/>
<keyword evidence="1" id="KW-1133">Transmembrane helix</keyword>
<protein>
    <submittedName>
        <fullName evidence="2">Uncharacterized protein</fullName>
    </submittedName>
</protein>
<proteinExistence type="predicted"/>
<feature type="transmembrane region" description="Helical" evidence="1">
    <location>
        <begin position="138"/>
        <end position="161"/>
    </location>
</feature>
<evidence type="ECO:0000256" key="1">
    <source>
        <dbReference type="SAM" id="Phobius"/>
    </source>
</evidence>
<dbReference type="EMBL" id="AFQF01007511">
    <property type="protein sequence ID" value="EGU71861.1"/>
    <property type="molecule type" value="Genomic_DNA"/>
</dbReference>